<keyword evidence="4 8" id="KW-1133">Transmembrane helix</keyword>
<feature type="transmembrane region" description="Helical" evidence="8">
    <location>
        <begin position="494"/>
        <end position="513"/>
    </location>
</feature>
<feature type="transmembrane region" description="Helical" evidence="8">
    <location>
        <begin position="20"/>
        <end position="42"/>
    </location>
</feature>
<dbReference type="WBParaSite" id="TCLT_0000446101-mRNA-1">
    <property type="protein sequence ID" value="TCLT_0000446101-mRNA-1"/>
    <property type="gene ID" value="TCLT_0000446101"/>
</dbReference>
<feature type="transmembrane region" description="Helical" evidence="8">
    <location>
        <begin position="771"/>
        <end position="789"/>
    </location>
</feature>
<dbReference type="InterPro" id="IPR006186">
    <property type="entry name" value="Ser/Thr-sp_prot-phosphatase"/>
</dbReference>
<evidence type="ECO:0000313" key="12">
    <source>
        <dbReference type="WBParaSite" id="TCLT_0000446101-mRNA-1"/>
    </source>
</evidence>
<dbReference type="PROSITE" id="PS50156">
    <property type="entry name" value="SSD"/>
    <property type="match status" value="1"/>
</dbReference>
<reference evidence="10 11" key="2">
    <citation type="submission" date="2018-11" db="EMBL/GenBank/DDBJ databases">
        <authorList>
            <consortium name="Pathogen Informatics"/>
        </authorList>
    </citation>
    <scope>NUCLEOTIDE SEQUENCE [LARGE SCALE GENOMIC DNA]</scope>
</reference>
<proteinExistence type="inferred from homology"/>
<dbReference type="OMA" id="NTDFDME"/>
<evidence type="ECO:0000256" key="1">
    <source>
        <dbReference type="ARBA" id="ARBA00004141"/>
    </source>
</evidence>
<keyword evidence="6" id="KW-0325">Glycoprotein</keyword>
<evidence type="ECO:0000256" key="5">
    <source>
        <dbReference type="ARBA" id="ARBA00023136"/>
    </source>
</evidence>
<feature type="transmembrane region" description="Helical" evidence="8">
    <location>
        <begin position="794"/>
        <end position="814"/>
    </location>
</feature>
<dbReference type="GO" id="GO:0006897">
    <property type="term" value="P:endocytosis"/>
    <property type="evidence" value="ECO:0007669"/>
    <property type="project" value="TreeGrafter"/>
</dbReference>
<dbReference type="PANTHER" id="PTHR10796:SF103">
    <property type="entry name" value="SSD DOMAIN-CONTAINING PROTEIN"/>
    <property type="match status" value="1"/>
</dbReference>
<dbReference type="SUPFAM" id="SSF56300">
    <property type="entry name" value="Metallo-dependent phosphatases"/>
    <property type="match status" value="1"/>
</dbReference>
<feature type="transmembrane region" description="Helical" evidence="8">
    <location>
        <begin position="311"/>
        <end position="332"/>
    </location>
</feature>
<comment type="catalytic activity">
    <reaction evidence="7">
        <text>O-phospho-L-threonyl-[protein] + H2O = L-threonyl-[protein] + phosphate</text>
        <dbReference type="Rhea" id="RHEA:47004"/>
        <dbReference type="Rhea" id="RHEA-COMP:11060"/>
        <dbReference type="Rhea" id="RHEA-COMP:11605"/>
        <dbReference type="ChEBI" id="CHEBI:15377"/>
        <dbReference type="ChEBI" id="CHEBI:30013"/>
        <dbReference type="ChEBI" id="CHEBI:43474"/>
        <dbReference type="ChEBI" id="CHEBI:61977"/>
        <dbReference type="EC" id="3.1.3.16"/>
    </reaction>
</comment>
<keyword evidence="11" id="KW-1185">Reference proteome</keyword>
<evidence type="ECO:0000313" key="10">
    <source>
        <dbReference type="EMBL" id="VDN01565.1"/>
    </source>
</evidence>
<dbReference type="Gene3D" id="1.20.1640.10">
    <property type="entry name" value="Multidrug efflux transporter AcrB transmembrane domain"/>
    <property type="match status" value="2"/>
</dbReference>
<comment type="similarity">
    <text evidence="2">Belongs to the patched family.</text>
</comment>
<dbReference type="InterPro" id="IPR003392">
    <property type="entry name" value="PTHD_SSD"/>
</dbReference>
<evidence type="ECO:0000256" key="2">
    <source>
        <dbReference type="ARBA" id="ARBA00005585"/>
    </source>
</evidence>
<dbReference type="InterPro" id="IPR029052">
    <property type="entry name" value="Metallo-depent_PP-like"/>
</dbReference>
<dbReference type="EC" id="3.1.3.16" evidence="7"/>
<dbReference type="PANTHER" id="PTHR10796">
    <property type="entry name" value="PATCHED-RELATED"/>
    <property type="match status" value="1"/>
</dbReference>
<evidence type="ECO:0000256" key="7">
    <source>
        <dbReference type="RuleBase" id="RU004273"/>
    </source>
</evidence>
<dbReference type="AlphaFoldDB" id="A0A0N5CVW1"/>
<dbReference type="Pfam" id="PF00149">
    <property type="entry name" value="Metallophos"/>
    <property type="match status" value="1"/>
</dbReference>
<dbReference type="InterPro" id="IPR000731">
    <property type="entry name" value="SSD"/>
</dbReference>
<feature type="transmembrane region" description="Helical" evidence="8">
    <location>
        <begin position="352"/>
        <end position="375"/>
    </location>
</feature>
<name>A0A0N5CVW1_THECL</name>
<feature type="transmembrane region" description="Helical" evidence="8">
    <location>
        <begin position="284"/>
        <end position="305"/>
    </location>
</feature>
<feature type="domain" description="SSD" evidence="9">
    <location>
        <begin position="252"/>
        <end position="409"/>
    </location>
</feature>
<dbReference type="InterPro" id="IPR051697">
    <property type="entry name" value="Patched_domain-protein"/>
</dbReference>
<feature type="transmembrane region" description="Helical" evidence="8">
    <location>
        <begin position="252"/>
        <end position="272"/>
    </location>
</feature>
<dbReference type="GO" id="GO:0030659">
    <property type="term" value="C:cytoplasmic vesicle membrane"/>
    <property type="evidence" value="ECO:0007669"/>
    <property type="project" value="TreeGrafter"/>
</dbReference>
<dbReference type="PRINTS" id="PR00114">
    <property type="entry name" value="STPHPHTASE"/>
</dbReference>
<organism evidence="12">
    <name type="scientific">Thelazia callipaeda</name>
    <name type="common">Oriental eyeworm</name>
    <name type="synonym">Parasitic nematode</name>
    <dbReference type="NCBI Taxonomy" id="103827"/>
    <lineage>
        <taxon>Eukaryota</taxon>
        <taxon>Metazoa</taxon>
        <taxon>Ecdysozoa</taxon>
        <taxon>Nematoda</taxon>
        <taxon>Chromadorea</taxon>
        <taxon>Rhabditida</taxon>
        <taxon>Spirurina</taxon>
        <taxon>Spiruromorpha</taxon>
        <taxon>Thelazioidea</taxon>
        <taxon>Thelaziidae</taxon>
        <taxon>Thelazia</taxon>
    </lineage>
</organism>
<evidence type="ECO:0000256" key="8">
    <source>
        <dbReference type="SAM" id="Phobius"/>
    </source>
</evidence>
<dbReference type="GO" id="GO:0004722">
    <property type="term" value="F:protein serine/threonine phosphatase activity"/>
    <property type="evidence" value="ECO:0007669"/>
    <property type="project" value="UniProtKB-EC"/>
</dbReference>
<keyword evidence="3 8" id="KW-0812">Transmembrane</keyword>
<dbReference type="OrthoDB" id="6510177at2759"/>
<dbReference type="GO" id="GO:0018996">
    <property type="term" value="P:molting cycle, collagen and cuticulin-based cuticle"/>
    <property type="evidence" value="ECO:0007669"/>
    <property type="project" value="TreeGrafter"/>
</dbReference>
<evidence type="ECO:0000256" key="6">
    <source>
        <dbReference type="ARBA" id="ARBA00023180"/>
    </source>
</evidence>
<dbReference type="Proteomes" id="UP000276776">
    <property type="component" value="Unassembled WGS sequence"/>
</dbReference>
<reference evidence="12" key="1">
    <citation type="submission" date="2016-04" db="UniProtKB">
        <authorList>
            <consortium name="WormBaseParasite"/>
        </authorList>
    </citation>
    <scope>IDENTIFICATION</scope>
</reference>
<protein>
    <recommendedName>
        <fullName evidence="7">Serine/threonine-protein phosphatase</fullName>
        <ecNumber evidence="7">3.1.3.16</ecNumber>
    </recommendedName>
</protein>
<dbReference type="Pfam" id="PF02460">
    <property type="entry name" value="Patched"/>
    <property type="match status" value="1"/>
</dbReference>
<dbReference type="InterPro" id="IPR004843">
    <property type="entry name" value="Calcineurin-like_PHP"/>
</dbReference>
<dbReference type="Gene3D" id="3.60.21.10">
    <property type="match status" value="1"/>
</dbReference>
<gene>
    <name evidence="10" type="ORF">TCLT_LOCUS4450</name>
</gene>
<evidence type="ECO:0000259" key="9">
    <source>
        <dbReference type="PROSITE" id="PS50156"/>
    </source>
</evidence>
<evidence type="ECO:0000256" key="4">
    <source>
        <dbReference type="ARBA" id="ARBA00022989"/>
    </source>
</evidence>
<evidence type="ECO:0000313" key="11">
    <source>
        <dbReference type="Proteomes" id="UP000276776"/>
    </source>
</evidence>
<keyword evidence="7" id="KW-0378">Hydrolase</keyword>
<dbReference type="SMART" id="SM00156">
    <property type="entry name" value="PP2Ac"/>
    <property type="match status" value="1"/>
</dbReference>
<sequence length="1092" mass="124146">MRLLENIYRRYGCYLAKRPLPFLVIPVIITVISSFGLLRFHANDDIRHLFSPINGLTRVEEKGLERFEYASASHHYRIQILVSRKDGGNLMNDENLAEILEMHQYVNNNITIHDGFNVLTYTNICGIYCNDSNNIAIAFIQAVIDTKSQSSSLVFTYPNARALQNRVFLGYSVGETHQSTEDATTVVDSFKLFILHFMVNLELPNGDTIAKNFESQLRAFFESSSITSQNLDYKLTSFDRETEEQRRITLTALPFLVVTISVLTVFMVISLINFSPVKSQHIEAFFAVISPIMAMITSMGFLWGFNVPFSNILTVVPFLILAIGVDDSFLILAAWRHSNPDSDLCTRIGETLAYSGASFTVTSLTDVLCFGVGLFSNLPIVRLFCLYACTALMFDFVYQITFYTAVVVYCNRRKLNLANDRKYCDQKSKCESVVDAFWRKIDQENLNKVCIGEIGTIKYSLSNSNSWPAKIPKRTYKNTQTFLQRFIGFLHIPLVKFCVITLFIIHIIATVYLCTKVNSNFDLENLYLKNSPMKEIAQRIQHFVLGESYVVNFGLYPMPNFADPSIRDKFNNLIEELEAIPKFGLGRVGTVLWTRDFDDAAAFWGEEDDLWTEDRLLSAFREYGMEDKFITTKRRADGTEVISGFYWIITYHNMRDFTDVAELMFLRRSILANYSKFFTISSHHPLEKVPTESSASAVIDERKRKLPERYTQPISIIVGSDTNIKDQSISCSRKINPVISNMDLNADARTRLLITLNDVGLPVIQSGCSNLLAMLPITMVHAYVVAVFWKTIVLVTILGLAHALILLPVMFIVIDDVKFHNKPSLLEVEVPCVVIGDIHGQYEDLHRIFTVLGEGRISGAVKRRFVFLGDYVDRGLHSLETICCLLAYKLIFPKMFNMLRGNHESADINQAYGFQAELERRFPHNNESSTLWNAFNELFACMPLSAIIHNKILCMHGGIGPELKSLDDIRKIKRPLNDPIDSPLACSLLWSDPMLDLKGFIKNSIRGAGYFFGEDTVNTCCEQLNIDLIVRAHQLIMNGYGFFCKRRMVSLFSAPRYLSCKNNKCAIMRVEKDLRVGFVLLCPVTPETQGKL</sequence>
<comment type="subcellular location">
    <subcellularLocation>
        <location evidence="1">Membrane</location>
        <topology evidence="1">Multi-pass membrane protein</topology>
    </subcellularLocation>
</comment>
<dbReference type="GO" id="GO:0005886">
    <property type="term" value="C:plasma membrane"/>
    <property type="evidence" value="ECO:0007669"/>
    <property type="project" value="TreeGrafter"/>
</dbReference>
<comment type="similarity">
    <text evidence="7">Belongs to the PPP phosphatase family.</text>
</comment>
<dbReference type="PROSITE" id="PS00125">
    <property type="entry name" value="SER_THR_PHOSPHATASE"/>
    <property type="match status" value="1"/>
</dbReference>
<dbReference type="SUPFAM" id="SSF82866">
    <property type="entry name" value="Multidrug efflux transporter AcrB transmembrane domain"/>
    <property type="match status" value="2"/>
</dbReference>
<keyword evidence="5 8" id="KW-0472">Membrane</keyword>
<evidence type="ECO:0000256" key="3">
    <source>
        <dbReference type="ARBA" id="ARBA00022692"/>
    </source>
</evidence>
<dbReference type="EMBL" id="UYYF01004289">
    <property type="protein sequence ID" value="VDN01565.1"/>
    <property type="molecule type" value="Genomic_DNA"/>
</dbReference>
<accession>A0A0N5CVW1</accession>
<feature type="transmembrane region" description="Helical" evidence="8">
    <location>
        <begin position="381"/>
        <end position="409"/>
    </location>
</feature>